<dbReference type="EMBL" id="CM004402">
    <property type="protein sequence ID" value="OAY26798.1"/>
    <property type="molecule type" value="Genomic_DNA"/>
</dbReference>
<dbReference type="Gramene" id="Manes.16G075500.4.v8.1">
    <property type="protein sequence ID" value="Manes.16G075500.4.v8.1.CDS.1"/>
    <property type="gene ID" value="Manes.16G075500.v8.1"/>
</dbReference>
<dbReference type="CDD" id="cd22159">
    <property type="entry name" value="F-box_AtTIR1-like"/>
    <property type="match status" value="1"/>
</dbReference>
<feature type="domain" description="COI1 F-box" evidence="1">
    <location>
        <begin position="6"/>
        <end position="40"/>
    </location>
</feature>
<proteinExistence type="predicted"/>
<dbReference type="InterPro" id="IPR006553">
    <property type="entry name" value="Leu-rich_rpt_Cys-con_subtyp"/>
</dbReference>
<dbReference type="GO" id="GO:0019005">
    <property type="term" value="C:SCF ubiquitin ligase complex"/>
    <property type="evidence" value="ECO:0000318"/>
    <property type="project" value="GO_Central"/>
</dbReference>
<dbReference type="OMA" id="ECGPKVT"/>
<dbReference type="SMART" id="SM00367">
    <property type="entry name" value="LRR_CC"/>
    <property type="match status" value="5"/>
</dbReference>
<evidence type="ECO:0000259" key="2">
    <source>
        <dbReference type="Pfam" id="PF25372"/>
    </source>
</evidence>
<dbReference type="InterPro" id="IPR041567">
    <property type="entry name" value="COI1_F-box"/>
</dbReference>
<gene>
    <name evidence="3" type="ORF">MANES_16G075500</name>
</gene>
<dbReference type="PANTHER" id="PTHR13318:SF223">
    <property type="entry name" value="RNI-LIKE SUPERFAMILY PROTEIN"/>
    <property type="match status" value="1"/>
</dbReference>
<dbReference type="Pfam" id="PF25372">
    <property type="entry name" value="DUF7885"/>
    <property type="match status" value="1"/>
</dbReference>
<evidence type="ECO:0000313" key="3">
    <source>
        <dbReference type="EMBL" id="OAY26798.1"/>
    </source>
</evidence>
<protein>
    <submittedName>
        <fullName evidence="3">Uncharacterized protein</fullName>
    </submittedName>
</protein>
<dbReference type="AlphaFoldDB" id="A0A251IZ21"/>
<dbReference type="EMBL" id="CM004402">
    <property type="protein sequence ID" value="OAY26799.1"/>
    <property type="molecule type" value="Genomic_DNA"/>
</dbReference>
<evidence type="ECO:0000313" key="4">
    <source>
        <dbReference type="Proteomes" id="UP000091857"/>
    </source>
</evidence>
<keyword evidence="4" id="KW-1185">Reference proteome</keyword>
<dbReference type="Gene3D" id="1.20.1280.50">
    <property type="match status" value="1"/>
</dbReference>
<organism evidence="3 4">
    <name type="scientific">Manihot esculenta</name>
    <name type="common">Cassava</name>
    <name type="synonym">Jatropha manihot</name>
    <dbReference type="NCBI Taxonomy" id="3983"/>
    <lineage>
        <taxon>Eukaryota</taxon>
        <taxon>Viridiplantae</taxon>
        <taxon>Streptophyta</taxon>
        <taxon>Embryophyta</taxon>
        <taxon>Tracheophyta</taxon>
        <taxon>Spermatophyta</taxon>
        <taxon>Magnoliopsida</taxon>
        <taxon>eudicotyledons</taxon>
        <taxon>Gunneridae</taxon>
        <taxon>Pentapetalae</taxon>
        <taxon>rosids</taxon>
        <taxon>fabids</taxon>
        <taxon>Malpighiales</taxon>
        <taxon>Euphorbiaceae</taxon>
        <taxon>Crotonoideae</taxon>
        <taxon>Manihoteae</taxon>
        <taxon>Manihot</taxon>
    </lineage>
</organism>
<evidence type="ECO:0000259" key="1">
    <source>
        <dbReference type="Pfam" id="PF18511"/>
    </source>
</evidence>
<feature type="domain" description="F-box/LRR-repeat protein 15-like leucin rich repeat" evidence="2">
    <location>
        <begin position="125"/>
        <end position="307"/>
    </location>
</feature>
<dbReference type="GO" id="GO:0031146">
    <property type="term" value="P:SCF-dependent proteasomal ubiquitin-dependent protein catabolic process"/>
    <property type="evidence" value="ECO:0000318"/>
    <property type="project" value="GO_Central"/>
</dbReference>
<dbReference type="InterPro" id="IPR032675">
    <property type="entry name" value="LRR_dom_sf"/>
</dbReference>
<accession>A0A251IZ21</accession>
<dbReference type="InterPro" id="IPR057207">
    <property type="entry name" value="FBXL15_LRR"/>
</dbReference>
<name>A0A251IZ21_MANES</name>
<reference evidence="3 4" key="1">
    <citation type="submission" date="2016-02" db="EMBL/GenBank/DDBJ databases">
        <title>WGS assembly of Manihot esculenta.</title>
        <authorList>
            <person name="Bredeson J.V."/>
            <person name="Prochnik S.E."/>
            <person name="Lyons J.B."/>
            <person name="Schmutz J."/>
            <person name="Grimwood J."/>
            <person name="Vrebalov J."/>
            <person name="Bart R.S."/>
            <person name="Amuge T."/>
            <person name="Ferguson M.E."/>
            <person name="Green R."/>
            <person name="Putnam N."/>
            <person name="Stites J."/>
            <person name="Rounsley S."/>
            <person name="Rokhsar D.S."/>
        </authorList>
    </citation>
    <scope>NUCLEOTIDE SEQUENCE [LARGE SCALE GENOMIC DNA]</scope>
    <source>
        <strain evidence="4">cv. AM560-2</strain>
        <tissue evidence="3">Leaf</tissue>
    </source>
</reference>
<dbReference type="SUPFAM" id="SSF52047">
    <property type="entry name" value="RNI-like"/>
    <property type="match status" value="1"/>
</dbReference>
<dbReference type="STRING" id="3983.A0A251IZ21"/>
<sequence>MSNLGDDEVASILNWVYDTKDRKSSSQVCKQWLRGEGETRLSIRVLEPDLLYSFLPRFPYLLTFKSSKLITDAHLDFIAQTCPKIEFLNLSVRKSRPTVTFDGFDESTDSEDVGNDGICAIANGCRKLTEVLLRRRKNVGNVGVIVLVNLAKSLTSLDLGRCGLIDDRSLEAIGNMNSIRILKMEACSLITDCGLEFLATGSSSRTLKKLVLAECDRITDFGATLLQQMHRLEELNLADCGPKLTDYTGLAIASIPSLKRLNISWLINVSDLALIAIAENCRNLVALDLTGCEMITGTGVSAFAHHKCLEELVLASCYNVCGYAVDRVLKCESLSYIVLDKRLRMILPDGIHRKIGLSCHWR</sequence>
<dbReference type="Gene3D" id="3.80.10.10">
    <property type="entry name" value="Ribonuclease Inhibitor"/>
    <property type="match status" value="2"/>
</dbReference>
<dbReference type="PANTHER" id="PTHR13318">
    <property type="entry name" value="PARTNER OF PAIRED, ISOFORM B-RELATED"/>
    <property type="match status" value="1"/>
</dbReference>
<dbReference type="OrthoDB" id="1870722at2759"/>
<dbReference type="Proteomes" id="UP000091857">
    <property type="component" value="Chromosome 16"/>
</dbReference>
<dbReference type="Pfam" id="PF18511">
    <property type="entry name" value="F-box_5"/>
    <property type="match status" value="1"/>
</dbReference>